<keyword evidence="1" id="KW-0812">Transmembrane</keyword>
<dbReference type="InterPro" id="IPR036844">
    <property type="entry name" value="Hint_dom_sf"/>
</dbReference>
<dbReference type="SUPFAM" id="SSF51294">
    <property type="entry name" value="Hedgehog/intein (Hint) domain"/>
    <property type="match status" value="1"/>
</dbReference>
<dbReference type="Pfam" id="PF01079">
    <property type="entry name" value="Hint"/>
    <property type="match status" value="1"/>
</dbReference>
<name>A0A819P3Q9_9BILA</name>
<evidence type="ECO:0000313" key="4">
    <source>
        <dbReference type="EMBL" id="CAF4009954.1"/>
    </source>
</evidence>
<dbReference type="InterPro" id="IPR001767">
    <property type="entry name" value="Hedgehog_Hint"/>
</dbReference>
<keyword evidence="1" id="KW-0472">Membrane</keyword>
<evidence type="ECO:0000313" key="5">
    <source>
        <dbReference type="Proteomes" id="UP000663844"/>
    </source>
</evidence>
<dbReference type="Gene3D" id="2.170.16.10">
    <property type="entry name" value="Hedgehog/Intein (Hint) domain"/>
    <property type="match status" value="1"/>
</dbReference>
<organism evidence="4 5">
    <name type="scientific">Adineta steineri</name>
    <dbReference type="NCBI Taxonomy" id="433720"/>
    <lineage>
        <taxon>Eukaryota</taxon>
        <taxon>Metazoa</taxon>
        <taxon>Spiralia</taxon>
        <taxon>Gnathifera</taxon>
        <taxon>Rotifera</taxon>
        <taxon>Eurotatoria</taxon>
        <taxon>Bdelloidea</taxon>
        <taxon>Adinetida</taxon>
        <taxon>Adinetidae</taxon>
        <taxon>Adineta</taxon>
    </lineage>
</organism>
<dbReference type="AlphaFoldDB" id="A0A819P3Q9"/>
<dbReference type="EMBL" id="CAJOAZ010003474">
    <property type="protein sequence ID" value="CAF4009954.1"/>
    <property type="molecule type" value="Genomic_DNA"/>
</dbReference>
<dbReference type="PANTHER" id="PTHR11889:SF31">
    <property type="entry name" value="PROTEIN HEDGEHOG"/>
    <property type="match status" value="1"/>
</dbReference>
<reference evidence="4" key="1">
    <citation type="submission" date="2021-02" db="EMBL/GenBank/DDBJ databases">
        <authorList>
            <person name="Nowell W R."/>
        </authorList>
    </citation>
    <scope>NUCLEOTIDE SEQUENCE</scope>
</reference>
<protein>
    <recommendedName>
        <fullName evidence="2">Hedgehog protein Hint domain-containing protein</fullName>
    </recommendedName>
</protein>
<dbReference type="InterPro" id="IPR050387">
    <property type="entry name" value="Hedgehog_Signaling"/>
</dbReference>
<dbReference type="EMBL" id="CAJNOG010000342">
    <property type="protein sequence ID" value="CAF1185811.1"/>
    <property type="molecule type" value="Genomic_DNA"/>
</dbReference>
<gene>
    <name evidence="3" type="ORF">JYZ213_LOCUS26047</name>
    <name evidence="4" type="ORF">OXD698_LOCUS30038</name>
</gene>
<evidence type="ECO:0000313" key="3">
    <source>
        <dbReference type="EMBL" id="CAF1185811.1"/>
    </source>
</evidence>
<dbReference type="GO" id="GO:0016540">
    <property type="term" value="P:protein autoprocessing"/>
    <property type="evidence" value="ECO:0007669"/>
    <property type="project" value="InterPro"/>
</dbReference>
<keyword evidence="1" id="KW-1133">Transmembrane helix</keyword>
<feature type="domain" description="Hedgehog protein Hint" evidence="2">
    <location>
        <begin position="2"/>
        <end position="128"/>
    </location>
</feature>
<evidence type="ECO:0000259" key="2">
    <source>
        <dbReference type="Pfam" id="PF01079"/>
    </source>
</evidence>
<comment type="caution">
    <text evidence="4">The sequence shown here is derived from an EMBL/GenBank/DDBJ whole genome shotgun (WGS) entry which is preliminary data.</text>
</comment>
<dbReference type="Proteomes" id="UP000663845">
    <property type="component" value="Unassembled WGS sequence"/>
</dbReference>
<accession>A0A819P3Q9</accession>
<feature type="transmembrane region" description="Helical" evidence="1">
    <location>
        <begin position="154"/>
        <end position="175"/>
    </location>
</feature>
<proteinExistence type="predicted"/>
<evidence type="ECO:0000256" key="1">
    <source>
        <dbReference type="SAM" id="Phobius"/>
    </source>
</evidence>
<dbReference type="PANTHER" id="PTHR11889">
    <property type="entry name" value="HEDGEHOG"/>
    <property type="match status" value="1"/>
</dbReference>
<sequence length="183" mass="21423">MMHNEPDQRAVFYTFQSAEGGQFSLTGSHNIPVFDTIRNKMTMKRADSITMQDHLIMFGKTVEISNISITISQGFYAPLTLTGYLMVNNISTSVFSANYKVSSTTLQLVFLPIRIYYHITRWIYGNKYNPFIEVHEGLHPISYFYKQQQVKIRFLLKLPKPFFSTIIIVIIVHFIQKWKVNYY</sequence>
<dbReference type="Proteomes" id="UP000663844">
    <property type="component" value="Unassembled WGS sequence"/>
</dbReference>